<dbReference type="EMBL" id="LAZR01000325">
    <property type="protein sequence ID" value="KKN74479.1"/>
    <property type="molecule type" value="Genomic_DNA"/>
</dbReference>
<proteinExistence type="predicted"/>
<comment type="caution">
    <text evidence="1">The sequence shown here is derived from an EMBL/GenBank/DDBJ whole genome shotgun (WGS) entry which is preliminary data.</text>
</comment>
<reference evidence="1" key="1">
    <citation type="journal article" date="2015" name="Nature">
        <title>Complex archaea that bridge the gap between prokaryotes and eukaryotes.</title>
        <authorList>
            <person name="Spang A."/>
            <person name="Saw J.H."/>
            <person name="Jorgensen S.L."/>
            <person name="Zaremba-Niedzwiedzka K."/>
            <person name="Martijn J."/>
            <person name="Lind A.E."/>
            <person name="van Eijk R."/>
            <person name="Schleper C."/>
            <person name="Guy L."/>
            <person name="Ettema T.J."/>
        </authorList>
    </citation>
    <scope>NUCLEOTIDE SEQUENCE</scope>
</reference>
<protein>
    <submittedName>
        <fullName evidence="1">Uncharacterized protein</fullName>
    </submittedName>
</protein>
<sequence>MSDFSIIASHPNVQEIITKLMSGSSPKAVAQWLKLKYNKPEQSHLRITQKLLKEFSDSPLTDLYKQVQKDRSALAHGGNISAALANNKPYRERILETVGKEVDIINLITNLVTMCYQRMEQVFDVIQEDPRSFKGDNYLLRYLTELSAAAERLEKLRLGSGDQLVQHNVTMEAVAETSVLLQEVVREVLAEIDPDASMLFMEKLNNKLARMSAPQPMTQSDRLKEAHILEAKVVEEDEEDEE</sequence>
<organism evidence="1">
    <name type="scientific">marine sediment metagenome</name>
    <dbReference type="NCBI Taxonomy" id="412755"/>
    <lineage>
        <taxon>unclassified sequences</taxon>
        <taxon>metagenomes</taxon>
        <taxon>ecological metagenomes</taxon>
    </lineage>
</organism>
<accession>A0A0F9T5M5</accession>
<evidence type="ECO:0000313" key="1">
    <source>
        <dbReference type="EMBL" id="KKN74479.1"/>
    </source>
</evidence>
<name>A0A0F9T5M5_9ZZZZ</name>
<dbReference type="AlphaFoldDB" id="A0A0F9T5M5"/>
<gene>
    <name evidence="1" type="ORF">LCGC14_0389960</name>
</gene>